<reference evidence="1" key="1">
    <citation type="submission" date="2019-08" db="EMBL/GenBank/DDBJ databases">
        <authorList>
            <person name="Kucharzyk K."/>
            <person name="Murdoch R.W."/>
            <person name="Higgins S."/>
            <person name="Loffler F."/>
        </authorList>
    </citation>
    <scope>NUCLEOTIDE SEQUENCE</scope>
</reference>
<dbReference type="Pfam" id="PF04122">
    <property type="entry name" value="CW_binding_2"/>
    <property type="match status" value="3"/>
</dbReference>
<evidence type="ECO:0000313" key="1">
    <source>
        <dbReference type="EMBL" id="MPL92658.1"/>
    </source>
</evidence>
<name>A0A644VMT6_9ZZZZ</name>
<dbReference type="InterPro" id="IPR051922">
    <property type="entry name" value="Bact_Sporulation_Assoc"/>
</dbReference>
<dbReference type="EMBL" id="VSSQ01000366">
    <property type="protein sequence ID" value="MPL92658.1"/>
    <property type="molecule type" value="Genomic_DNA"/>
</dbReference>
<sequence length="440" mass="49092">MMKKLIFLLVVFLLFSFSTTALASTQKLLGIDRYETSAQIALNGWNRSMFAILVPGDNFPDAISAAPLAKYYSAPILLTKKDYIPTDILNAIKQLEITDMIIVGGTGVITTSVESELISLGIRTSRIDGRDRYETSVNIAKHFKISNKNDISEIAIVTGEDFADALSIAPIAANKHMPILLVQHNKIPDDVKEFLDTCKPTKTYVVGAGSSLDKSLLDELPNVEQINGMDKYQRNLAVIDKFKSELDLDSIYLTTGEDYADGLSGAALASIRYNPIVLVGENAKAPKDYLDNNSITNYNLVVLGGRVNNMELVSSPIIDFEEKKISDVAKINFNDITKIVFYDGRGGLNKPLIIDDEQNIKEFISYLDAYVIKKTSDPNMVGWIHEAVFYDKNNVRIMDVTFRNPIEINKQYYDVVKGDLDTNKIDAFLKSVEPSWRNSR</sequence>
<dbReference type="PANTHER" id="PTHR30032">
    <property type="entry name" value="N-ACETYLMURAMOYL-L-ALANINE AMIDASE-RELATED"/>
    <property type="match status" value="1"/>
</dbReference>
<dbReference type="AlphaFoldDB" id="A0A644VMT6"/>
<proteinExistence type="predicted"/>
<organism evidence="1">
    <name type="scientific">bioreactor metagenome</name>
    <dbReference type="NCBI Taxonomy" id="1076179"/>
    <lineage>
        <taxon>unclassified sequences</taxon>
        <taxon>metagenomes</taxon>
        <taxon>ecological metagenomes</taxon>
    </lineage>
</organism>
<evidence type="ECO:0008006" key="2">
    <source>
        <dbReference type="Google" id="ProtNLM"/>
    </source>
</evidence>
<protein>
    <recommendedName>
        <fullName evidence="2">N-acetylmuramoyl-L-alanine amidase LytC</fullName>
    </recommendedName>
</protein>
<accession>A0A644VMT6</accession>
<dbReference type="InterPro" id="IPR007253">
    <property type="entry name" value="Cell_wall-bd_2"/>
</dbReference>
<comment type="caution">
    <text evidence="1">The sequence shown here is derived from an EMBL/GenBank/DDBJ whole genome shotgun (WGS) entry which is preliminary data.</text>
</comment>
<gene>
    <name evidence="1" type="ORF">SDC9_38771</name>
</gene>
<dbReference type="PANTHER" id="PTHR30032:SF8">
    <property type="entry name" value="GERMINATION-SPECIFIC N-ACETYLMURAMOYL-L-ALANINE AMIDASE"/>
    <property type="match status" value="1"/>
</dbReference>
<dbReference type="Gene3D" id="3.40.50.12090">
    <property type="match status" value="2"/>
</dbReference>